<name>A0A8S1X030_PAROT</name>
<dbReference type="EMBL" id="CAJJDP010000109">
    <property type="protein sequence ID" value="CAD8195638.1"/>
    <property type="molecule type" value="Genomic_DNA"/>
</dbReference>
<gene>
    <name evidence="1" type="ORF">POCTA_138.1.T1090168</name>
</gene>
<keyword evidence="2" id="KW-1185">Reference proteome</keyword>
<organism evidence="1 2">
    <name type="scientific">Paramecium octaurelia</name>
    <dbReference type="NCBI Taxonomy" id="43137"/>
    <lineage>
        <taxon>Eukaryota</taxon>
        <taxon>Sar</taxon>
        <taxon>Alveolata</taxon>
        <taxon>Ciliophora</taxon>
        <taxon>Intramacronucleata</taxon>
        <taxon>Oligohymenophorea</taxon>
        <taxon>Peniculida</taxon>
        <taxon>Parameciidae</taxon>
        <taxon>Paramecium</taxon>
    </lineage>
</organism>
<proteinExistence type="predicted"/>
<comment type="caution">
    <text evidence="1">The sequence shown here is derived from an EMBL/GenBank/DDBJ whole genome shotgun (WGS) entry which is preliminary data.</text>
</comment>
<sequence>MLSLLRDQEGCLMLNLVDTCYQWTQLNPNEIQSNGWNTIQRVPESTQCGVVALFCGFNKTRANTVISRTILNIPEHFTIKIQYLMAKIDSWDNEYFSLKFRWC</sequence>
<protein>
    <submittedName>
        <fullName evidence="1">Uncharacterized protein</fullName>
    </submittedName>
</protein>
<dbReference type="AlphaFoldDB" id="A0A8S1X030"/>
<dbReference type="PANTHER" id="PTHR39767:SF2">
    <property type="entry name" value="CHROMOSOME UNDETERMINED SCAFFOLD_1, WHOLE GENOME SHOTGUN SEQUENCE"/>
    <property type="match status" value="1"/>
</dbReference>
<reference evidence="1" key="1">
    <citation type="submission" date="2021-01" db="EMBL/GenBank/DDBJ databases">
        <authorList>
            <consortium name="Genoscope - CEA"/>
            <person name="William W."/>
        </authorList>
    </citation>
    <scope>NUCLEOTIDE SEQUENCE</scope>
</reference>
<accession>A0A8S1X030</accession>
<evidence type="ECO:0000313" key="2">
    <source>
        <dbReference type="Proteomes" id="UP000683925"/>
    </source>
</evidence>
<dbReference type="Proteomes" id="UP000683925">
    <property type="component" value="Unassembled WGS sequence"/>
</dbReference>
<dbReference type="PANTHER" id="PTHR39767">
    <property type="entry name" value="CALCIUM/CALMODULIN-BINDING MEMBRANE PROTEIN PCM4-RELATED"/>
    <property type="match status" value="1"/>
</dbReference>
<evidence type="ECO:0000313" key="1">
    <source>
        <dbReference type="EMBL" id="CAD8195638.1"/>
    </source>
</evidence>